<organism evidence="13 14">
    <name type="scientific">Tepidibacter hydrothermalis</name>
    <dbReference type="NCBI Taxonomy" id="3036126"/>
    <lineage>
        <taxon>Bacteria</taxon>
        <taxon>Bacillati</taxon>
        <taxon>Bacillota</taxon>
        <taxon>Clostridia</taxon>
        <taxon>Peptostreptococcales</taxon>
        <taxon>Peptostreptococcaceae</taxon>
        <taxon>Tepidibacter</taxon>
    </lineage>
</organism>
<dbReference type="EC" id="6.3.2.6" evidence="3 11"/>
<keyword evidence="6 11" id="KW-0547">Nucleotide-binding</keyword>
<evidence type="ECO:0000256" key="8">
    <source>
        <dbReference type="ARBA" id="ARBA00022840"/>
    </source>
</evidence>
<dbReference type="InterPro" id="IPR018236">
    <property type="entry name" value="SAICAR_synthetase_CS"/>
</dbReference>
<dbReference type="PROSITE" id="PS01058">
    <property type="entry name" value="SAICAR_SYNTHETASE_2"/>
    <property type="match status" value="1"/>
</dbReference>
<dbReference type="PROSITE" id="PS50112">
    <property type="entry name" value="PAS"/>
    <property type="match status" value="1"/>
</dbReference>
<dbReference type="Gene3D" id="3.30.470.20">
    <property type="entry name" value="ATP-grasp fold, B domain"/>
    <property type="match status" value="1"/>
</dbReference>
<evidence type="ECO:0000313" key="14">
    <source>
        <dbReference type="Proteomes" id="UP001222800"/>
    </source>
</evidence>
<dbReference type="RefSeq" id="WP_277731919.1">
    <property type="nucleotide sequence ID" value="NZ_CP120733.1"/>
</dbReference>
<evidence type="ECO:0000256" key="1">
    <source>
        <dbReference type="ARBA" id="ARBA00004672"/>
    </source>
</evidence>
<dbReference type="Proteomes" id="UP001222800">
    <property type="component" value="Chromosome"/>
</dbReference>
<keyword evidence="8 11" id="KW-0067">ATP-binding</keyword>
<protein>
    <recommendedName>
        <fullName evidence="4 11">Phosphoribosylaminoimidazole-succinocarboxamide synthase</fullName>
        <ecNumber evidence="3 11">6.3.2.6</ecNumber>
    </recommendedName>
    <alternativeName>
        <fullName evidence="9 11">SAICAR synthetase</fullName>
    </alternativeName>
</protein>
<keyword evidence="7 11" id="KW-0658">Purine biosynthesis</keyword>
<evidence type="ECO:0000256" key="4">
    <source>
        <dbReference type="ARBA" id="ARBA00016460"/>
    </source>
</evidence>
<evidence type="ECO:0000259" key="12">
    <source>
        <dbReference type="PROSITE" id="PS50112"/>
    </source>
</evidence>
<dbReference type="NCBIfam" id="TIGR00081">
    <property type="entry name" value="purC"/>
    <property type="match status" value="1"/>
</dbReference>
<gene>
    <name evidence="11" type="primary">purC</name>
    <name evidence="13" type="ORF">P4S50_16425</name>
</gene>
<proteinExistence type="inferred from homology"/>
<name>A0ABY8EAK3_9FIRM</name>
<evidence type="ECO:0000256" key="10">
    <source>
        <dbReference type="ARBA" id="ARBA00048475"/>
    </source>
</evidence>
<evidence type="ECO:0000256" key="3">
    <source>
        <dbReference type="ARBA" id="ARBA00012217"/>
    </source>
</evidence>
<dbReference type="Pfam" id="PF01259">
    <property type="entry name" value="SAICAR_synt"/>
    <property type="match status" value="1"/>
</dbReference>
<evidence type="ECO:0000256" key="2">
    <source>
        <dbReference type="ARBA" id="ARBA00010190"/>
    </source>
</evidence>
<dbReference type="GO" id="GO:0004639">
    <property type="term" value="F:phosphoribosylaminoimidazolesuccinocarboxamide synthase activity"/>
    <property type="evidence" value="ECO:0007669"/>
    <property type="project" value="UniProtKB-EC"/>
</dbReference>
<dbReference type="SUPFAM" id="SSF56104">
    <property type="entry name" value="SAICAR synthase-like"/>
    <property type="match status" value="1"/>
</dbReference>
<keyword evidence="5 11" id="KW-0436">Ligase</keyword>
<feature type="domain" description="PAS" evidence="12">
    <location>
        <begin position="1"/>
        <end position="62"/>
    </location>
</feature>
<evidence type="ECO:0000313" key="13">
    <source>
        <dbReference type="EMBL" id="WFD09941.1"/>
    </source>
</evidence>
<dbReference type="CDD" id="cd01415">
    <property type="entry name" value="SAICAR_synt_PurC"/>
    <property type="match status" value="1"/>
</dbReference>
<dbReference type="InterPro" id="IPR033934">
    <property type="entry name" value="SAICAR_synt_PurC"/>
</dbReference>
<dbReference type="InterPro" id="IPR001636">
    <property type="entry name" value="SAICAR_synth"/>
</dbReference>
<dbReference type="InterPro" id="IPR028923">
    <property type="entry name" value="SAICAR_synt/ADE2_N"/>
</dbReference>
<comment type="pathway">
    <text evidence="1 11">Purine metabolism; IMP biosynthesis via de novo pathway; 5-amino-1-(5-phospho-D-ribosyl)imidazole-4-carboxamide from 5-amino-1-(5-phospho-D-ribosyl)imidazole-4-carboxylate: step 1/2.</text>
</comment>
<evidence type="ECO:0000256" key="11">
    <source>
        <dbReference type="HAMAP-Rule" id="MF_00137"/>
    </source>
</evidence>
<dbReference type="Gene3D" id="3.30.200.20">
    <property type="entry name" value="Phosphorylase Kinase, domain 1"/>
    <property type="match status" value="1"/>
</dbReference>
<evidence type="ECO:0000256" key="9">
    <source>
        <dbReference type="ARBA" id="ARBA00030409"/>
    </source>
</evidence>
<comment type="catalytic activity">
    <reaction evidence="10 11">
        <text>5-amino-1-(5-phospho-D-ribosyl)imidazole-4-carboxylate + L-aspartate + ATP = (2S)-2-[5-amino-1-(5-phospho-beta-D-ribosyl)imidazole-4-carboxamido]succinate + ADP + phosphate + 2 H(+)</text>
        <dbReference type="Rhea" id="RHEA:22628"/>
        <dbReference type="ChEBI" id="CHEBI:15378"/>
        <dbReference type="ChEBI" id="CHEBI:29991"/>
        <dbReference type="ChEBI" id="CHEBI:30616"/>
        <dbReference type="ChEBI" id="CHEBI:43474"/>
        <dbReference type="ChEBI" id="CHEBI:58443"/>
        <dbReference type="ChEBI" id="CHEBI:77657"/>
        <dbReference type="ChEBI" id="CHEBI:456216"/>
        <dbReference type="EC" id="6.3.2.6"/>
    </reaction>
</comment>
<dbReference type="EMBL" id="CP120733">
    <property type="protein sequence ID" value="WFD09941.1"/>
    <property type="molecule type" value="Genomic_DNA"/>
</dbReference>
<dbReference type="PROSITE" id="PS01057">
    <property type="entry name" value="SAICAR_SYNTHETASE_1"/>
    <property type="match status" value="1"/>
</dbReference>
<evidence type="ECO:0000256" key="7">
    <source>
        <dbReference type="ARBA" id="ARBA00022755"/>
    </source>
</evidence>
<dbReference type="HAMAP" id="MF_00137">
    <property type="entry name" value="SAICAR_synth"/>
    <property type="match status" value="1"/>
</dbReference>
<dbReference type="InterPro" id="IPR050089">
    <property type="entry name" value="SAICAR_synthetase"/>
</dbReference>
<dbReference type="PANTHER" id="PTHR43599">
    <property type="entry name" value="MULTIFUNCTIONAL PROTEIN ADE2"/>
    <property type="match status" value="1"/>
</dbReference>
<sequence length="232" mass="27039">MEMLYEGKAKKIFKTDNNGEYLVYYKDDATAFNGVKKDEINEKGIINNKISSYVFELLESNDIKTHYVKRISDREMIVKSVEIVPLEVIVRNVSAGSMCKRFGVDEGLEFKSPVFEFSYKNDDLGDPLINDYHAIALKLATKEELDYIREQAFKINELLKTFFKKLDLKLIDFKLEFGKTQDNEIILADEVSPDTCRLWDVNTNQKMDKDRFRRDLGNVIDAYKEVLSRIEL</sequence>
<reference evidence="13 14" key="1">
    <citation type="submission" date="2023-03" db="EMBL/GenBank/DDBJ databases">
        <title>Complete genome sequence of Tepidibacter sp. SWIR-1, isolated from a deep-sea hydrothermal vent.</title>
        <authorList>
            <person name="Li X."/>
        </authorList>
    </citation>
    <scope>NUCLEOTIDE SEQUENCE [LARGE SCALE GENOMIC DNA]</scope>
    <source>
        <strain evidence="13 14">SWIR-1</strain>
    </source>
</reference>
<keyword evidence="14" id="KW-1185">Reference proteome</keyword>
<accession>A0ABY8EAK3</accession>
<evidence type="ECO:0000256" key="5">
    <source>
        <dbReference type="ARBA" id="ARBA00022598"/>
    </source>
</evidence>
<comment type="similarity">
    <text evidence="2 11">Belongs to the SAICAR synthetase family.</text>
</comment>
<dbReference type="InterPro" id="IPR000014">
    <property type="entry name" value="PAS"/>
</dbReference>
<evidence type="ECO:0000256" key="6">
    <source>
        <dbReference type="ARBA" id="ARBA00022741"/>
    </source>
</evidence>
<dbReference type="PANTHER" id="PTHR43599:SF3">
    <property type="entry name" value="SI:DKEY-6E2.2"/>
    <property type="match status" value="1"/>
</dbReference>